<evidence type="ECO:0000313" key="1">
    <source>
        <dbReference type="EMBL" id="MDW0116267.1"/>
    </source>
</evidence>
<gene>
    <name evidence="1" type="ORF">QTL97_04930</name>
</gene>
<comment type="caution">
    <text evidence="1">The sequence shown here is derived from an EMBL/GenBank/DDBJ whole genome shotgun (WGS) entry which is preliminary data.</text>
</comment>
<dbReference type="SUPFAM" id="SSF53795">
    <property type="entry name" value="PEP carboxykinase-like"/>
    <property type="match status" value="1"/>
</dbReference>
<dbReference type="AlphaFoldDB" id="A0AAW9A542"/>
<keyword evidence="2" id="KW-1185">Reference proteome</keyword>
<protein>
    <submittedName>
        <fullName evidence="1">Aldolase</fullName>
    </submittedName>
</protein>
<name>A0AAW9A542_9BACL</name>
<dbReference type="RefSeq" id="WP_283734702.1">
    <property type="nucleotide sequence ID" value="NZ_CP125968.1"/>
</dbReference>
<dbReference type="EMBL" id="JAUBDJ010000002">
    <property type="protein sequence ID" value="MDW0116267.1"/>
    <property type="molecule type" value="Genomic_DNA"/>
</dbReference>
<reference evidence="1 2" key="1">
    <citation type="submission" date="2023-06" db="EMBL/GenBank/DDBJ databases">
        <title>Sporosarcina sp. nov., isolated from Korean traditional fermented seafood 'Jeotgal'.</title>
        <authorList>
            <person name="Yang A.I."/>
            <person name="Shin N.-R."/>
        </authorList>
    </citation>
    <scope>NUCLEOTIDE SEQUENCE [LARGE SCALE GENOMIC DNA]</scope>
    <source>
        <strain evidence="1 2">KCTC43456</strain>
    </source>
</reference>
<accession>A0AAW9A542</accession>
<dbReference type="Gene3D" id="3.40.50.300">
    <property type="entry name" value="P-loop containing nucleotide triphosphate hydrolases"/>
    <property type="match status" value="1"/>
</dbReference>
<proteinExistence type="predicted"/>
<organism evidence="1 2">
    <name type="scientific">Sporosarcina thermotolerans</name>
    <dbReference type="NCBI Taxonomy" id="633404"/>
    <lineage>
        <taxon>Bacteria</taxon>
        <taxon>Bacillati</taxon>
        <taxon>Bacillota</taxon>
        <taxon>Bacilli</taxon>
        <taxon>Bacillales</taxon>
        <taxon>Caryophanaceae</taxon>
        <taxon>Sporosarcina</taxon>
    </lineage>
</organism>
<dbReference type="InterPro" id="IPR027417">
    <property type="entry name" value="P-loop_NTPase"/>
</dbReference>
<sequence>MLKNFKKTTYKAFGLTISSDIFLRELPLISINENETDVVIEKSEDSTFLVELDLKDVYISEEDKVIFRVPEVGVFLIHDGKRIVFRKYEGADEDQIRLFLLGTCMGAILLQRKILPLHGSAIVIDGKAYAIVGESGAGKSTLASAFLQRGYQLLSDDVIPVTLDRANTPIVTPAYPQQKLWLESLQHFGMESSNFEPLFVRETKFAIPVESQFATEPLPLAGIFELVKGGFEEIAIHPIEKMERFFTLYSHTYRNFFMHGSGLMEWHFDMSSKMMNKLQFQRICRPITHFTANELVDLILTTLRAEENRDDQNTDRVKEFSI</sequence>
<evidence type="ECO:0000313" key="2">
    <source>
        <dbReference type="Proteomes" id="UP001271648"/>
    </source>
</evidence>
<dbReference type="Proteomes" id="UP001271648">
    <property type="component" value="Unassembled WGS sequence"/>
</dbReference>